<comment type="caution">
    <text evidence="2">The sequence shown here is derived from an EMBL/GenBank/DDBJ whole genome shotgun (WGS) entry which is preliminary data.</text>
</comment>
<keyword evidence="3" id="KW-1185">Reference proteome</keyword>
<dbReference type="AlphaFoldDB" id="A0A939BNL9"/>
<evidence type="ECO:0000259" key="1">
    <source>
        <dbReference type="Pfam" id="PF12146"/>
    </source>
</evidence>
<sequence length="275" mass="31859">MELFHHHWRAEQAKATLVLIHGTGEHHGRYRHVAQYLNERGYDVRTGDLPGSGRSPGRRGHVERFEDYLTAVRLWMSEARGETGADHPVFLLGHSLGGLIATRYVQVYAEDSGVDGLILSSPCLQLNRSIAAWQLRLVFGLNRMLPKWRLPYEIPPHVVSRDEQVRRQYRQDPYNYPRVSVRWFCELKQAMEAAWQERDKLFVPTLILQAGDDHLVAAEGVKRFAAELPAADKQFVLFPGLYHEIFNEPERLHVLARLREWLDQQTEKRLRGSHS</sequence>
<dbReference type="InterPro" id="IPR051044">
    <property type="entry name" value="MAG_DAG_Lipase"/>
</dbReference>
<dbReference type="SUPFAM" id="SSF53474">
    <property type="entry name" value="alpha/beta-Hydrolases"/>
    <property type="match status" value="1"/>
</dbReference>
<dbReference type="EMBL" id="JAFBEB010000002">
    <property type="protein sequence ID" value="MBM7589275.1"/>
    <property type="molecule type" value="Genomic_DNA"/>
</dbReference>
<dbReference type="Proteomes" id="UP000717624">
    <property type="component" value="Unassembled WGS sequence"/>
</dbReference>
<accession>A0A939BNL9</accession>
<dbReference type="Gene3D" id="3.40.50.1820">
    <property type="entry name" value="alpha/beta hydrolase"/>
    <property type="match status" value="1"/>
</dbReference>
<proteinExistence type="predicted"/>
<dbReference type="InterPro" id="IPR022742">
    <property type="entry name" value="Hydrolase_4"/>
</dbReference>
<dbReference type="InterPro" id="IPR000073">
    <property type="entry name" value="AB_hydrolase_1"/>
</dbReference>
<name>A0A939BNL9_9BACL</name>
<organism evidence="2 3">
    <name type="scientific">Brevibacillus fulvus</name>
    <dbReference type="NCBI Taxonomy" id="1125967"/>
    <lineage>
        <taxon>Bacteria</taxon>
        <taxon>Bacillati</taxon>
        <taxon>Bacillota</taxon>
        <taxon>Bacilli</taxon>
        <taxon>Bacillales</taxon>
        <taxon>Paenibacillaceae</taxon>
        <taxon>Brevibacillus</taxon>
    </lineage>
</organism>
<dbReference type="RefSeq" id="WP_204517005.1">
    <property type="nucleotide sequence ID" value="NZ_BAABIN010000015.1"/>
</dbReference>
<feature type="domain" description="Serine aminopeptidase S33" evidence="1">
    <location>
        <begin position="12"/>
        <end position="250"/>
    </location>
</feature>
<dbReference type="PRINTS" id="PR00111">
    <property type="entry name" value="ABHYDROLASE"/>
</dbReference>
<protein>
    <submittedName>
        <fullName evidence="2">Lysophospholipase</fullName>
        <ecNumber evidence="2">3.1.1.5</ecNumber>
    </submittedName>
</protein>
<dbReference type="GO" id="GO:0004622">
    <property type="term" value="F:phosphatidylcholine lysophospholipase activity"/>
    <property type="evidence" value="ECO:0007669"/>
    <property type="project" value="UniProtKB-EC"/>
</dbReference>
<reference evidence="2" key="1">
    <citation type="submission" date="2021-01" db="EMBL/GenBank/DDBJ databases">
        <title>Genomic Encyclopedia of Type Strains, Phase IV (KMG-IV): sequencing the most valuable type-strain genomes for metagenomic binning, comparative biology and taxonomic classification.</title>
        <authorList>
            <person name="Goeker M."/>
        </authorList>
    </citation>
    <scope>NUCLEOTIDE SEQUENCE</scope>
    <source>
        <strain evidence="2">DSM 25523</strain>
    </source>
</reference>
<dbReference type="PANTHER" id="PTHR11614">
    <property type="entry name" value="PHOSPHOLIPASE-RELATED"/>
    <property type="match status" value="1"/>
</dbReference>
<dbReference type="InterPro" id="IPR029058">
    <property type="entry name" value="AB_hydrolase_fold"/>
</dbReference>
<evidence type="ECO:0000313" key="2">
    <source>
        <dbReference type="EMBL" id="MBM7589275.1"/>
    </source>
</evidence>
<evidence type="ECO:0000313" key="3">
    <source>
        <dbReference type="Proteomes" id="UP000717624"/>
    </source>
</evidence>
<gene>
    <name evidence="2" type="ORF">JOD01_000873</name>
</gene>
<keyword evidence="2" id="KW-0378">Hydrolase</keyword>
<dbReference type="Pfam" id="PF12146">
    <property type="entry name" value="Hydrolase_4"/>
    <property type="match status" value="1"/>
</dbReference>
<dbReference type="EC" id="3.1.1.5" evidence="2"/>